<dbReference type="InterPro" id="IPR038602">
    <property type="entry name" value="Mite_allergen_7_sf"/>
</dbReference>
<protein>
    <submittedName>
        <fullName evidence="2">Uncharacterized protein</fullName>
    </submittedName>
</protein>
<gene>
    <name evidence="2" type="ORF">CEXT_379671</name>
</gene>
<accession>A0AAV4V6J1</accession>
<feature type="chain" id="PRO_5043506675" evidence="1">
    <location>
        <begin position="25"/>
        <end position="221"/>
    </location>
</feature>
<feature type="signal peptide" evidence="1">
    <location>
        <begin position="1"/>
        <end position="24"/>
    </location>
</feature>
<dbReference type="EMBL" id="BPLR01014008">
    <property type="protein sequence ID" value="GIY65570.1"/>
    <property type="molecule type" value="Genomic_DNA"/>
</dbReference>
<dbReference type="AlphaFoldDB" id="A0AAV4V6J1"/>
<evidence type="ECO:0000313" key="3">
    <source>
        <dbReference type="Proteomes" id="UP001054945"/>
    </source>
</evidence>
<name>A0AAV4V6J1_CAEEX</name>
<evidence type="ECO:0000256" key="1">
    <source>
        <dbReference type="SAM" id="SignalP"/>
    </source>
</evidence>
<proteinExistence type="predicted"/>
<evidence type="ECO:0000313" key="2">
    <source>
        <dbReference type="EMBL" id="GIY65570.1"/>
    </source>
</evidence>
<keyword evidence="1" id="KW-0732">Signal</keyword>
<dbReference type="Proteomes" id="UP001054945">
    <property type="component" value="Unassembled WGS sequence"/>
</dbReference>
<keyword evidence="3" id="KW-1185">Reference proteome</keyword>
<comment type="caution">
    <text evidence="2">The sequence shown here is derived from an EMBL/GenBank/DDBJ whole genome shotgun (WGS) entry which is preliminary data.</text>
</comment>
<dbReference type="InterPro" id="IPR020234">
    <property type="entry name" value="Mite_allergen_group-7"/>
</dbReference>
<organism evidence="2 3">
    <name type="scientific">Caerostris extrusa</name>
    <name type="common">Bark spider</name>
    <name type="synonym">Caerostris bankana</name>
    <dbReference type="NCBI Taxonomy" id="172846"/>
    <lineage>
        <taxon>Eukaryota</taxon>
        <taxon>Metazoa</taxon>
        <taxon>Ecdysozoa</taxon>
        <taxon>Arthropoda</taxon>
        <taxon>Chelicerata</taxon>
        <taxon>Arachnida</taxon>
        <taxon>Araneae</taxon>
        <taxon>Araneomorphae</taxon>
        <taxon>Entelegynae</taxon>
        <taxon>Araneoidea</taxon>
        <taxon>Araneidae</taxon>
        <taxon>Caerostris</taxon>
    </lineage>
</organism>
<reference evidence="2 3" key="1">
    <citation type="submission" date="2021-06" db="EMBL/GenBank/DDBJ databases">
        <title>Caerostris extrusa draft genome.</title>
        <authorList>
            <person name="Kono N."/>
            <person name="Arakawa K."/>
        </authorList>
    </citation>
    <scope>NUCLEOTIDE SEQUENCE [LARGE SCALE GENOMIC DNA]</scope>
</reference>
<dbReference type="Gene3D" id="3.15.10.50">
    <property type="match status" value="1"/>
</dbReference>
<dbReference type="Pfam" id="PF16984">
    <property type="entry name" value="Grp7_allergen"/>
    <property type="match status" value="1"/>
</dbReference>
<sequence>MTGKRYHQAVAVLVIFLVLLNCFATGTSDSNQIKSRQKRNIICMLGLTGFLAEMFHEALEGLHKFDPVDIGTALDGKLSSGVFNGMKSLHNASAIDVHCEDDKVVLGTLLEVTDASINYKWTQKLLFTFSGSVWTKVKEVQFDLKVTLNMAHGIKLDVTNLTLTKLGGLQFGFSGLGPLNPVIKIMGNVVMQIWSHQISDQIEKLLRNTLQTELSKLTIKF</sequence>